<protein>
    <submittedName>
        <fullName evidence="1">Uncharacterized protein</fullName>
    </submittedName>
</protein>
<dbReference type="EMBL" id="GGEC01069006">
    <property type="protein sequence ID" value="MBX49490.1"/>
    <property type="molecule type" value="Transcribed_RNA"/>
</dbReference>
<name>A0A2P2P440_RHIMU</name>
<dbReference type="AlphaFoldDB" id="A0A2P2P440"/>
<proteinExistence type="predicted"/>
<organism evidence="1">
    <name type="scientific">Rhizophora mucronata</name>
    <name type="common">Asiatic mangrove</name>
    <dbReference type="NCBI Taxonomy" id="61149"/>
    <lineage>
        <taxon>Eukaryota</taxon>
        <taxon>Viridiplantae</taxon>
        <taxon>Streptophyta</taxon>
        <taxon>Embryophyta</taxon>
        <taxon>Tracheophyta</taxon>
        <taxon>Spermatophyta</taxon>
        <taxon>Magnoliopsida</taxon>
        <taxon>eudicotyledons</taxon>
        <taxon>Gunneridae</taxon>
        <taxon>Pentapetalae</taxon>
        <taxon>rosids</taxon>
        <taxon>fabids</taxon>
        <taxon>Malpighiales</taxon>
        <taxon>Rhizophoraceae</taxon>
        <taxon>Rhizophora</taxon>
    </lineage>
</organism>
<reference evidence="1" key="1">
    <citation type="submission" date="2018-02" db="EMBL/GenBank/DDBJ databases">
        <title>Rhizophora mucronata_Transcriptome.</title>
        <authorList>
            <person name="Meera S.P."/>
            <person name="Sreeshan A."/>
            <person name="Augustine A."/>
        </authorList>
    </citation>
    <scope>NUCLEOTIDE SEQUENCE</scope>
    <source>
        <tissue evidence="1">Leaf</tissue>
    </source>
</reference>
<accession>A0A2P2P440</accession>
<evidence type="ECO:0000313" key="1">
    <source>
        <dbReference type="EMBL" id="MBX49490.1"/>
    </source>
</evidence>
<sequence length="18" mass="2219">MHATFFPCTFWIGMRFLL</sequence>